<feature type="compositionally biased region" description="Basic and acidic residues" evidence="1">
    <location>
        <begin position="99"/>
        <end position="115"/>
    </location>
</feature>
<feature type="region of interest" description="Disordered" evidence="1">
    <location>
        <begin position="1"/>
        <end position="25"/>
    </location>
</feature>
<accession>A0ABU7BHG4</accession>
<gene>
    <name evidence="2" type="ORF">ATANTOWER_008011</name>
</gene>
<evidence type="ECO:0000313" key="3">
    <source>
        <dbReference type="Proteomes" id="UP001345963"/>
    </source>
</evidence>
<name>A0ABU7BHG4_9TELE</name>
<feature type="compositionally biased region" description="Basic and acidic residues" evidence="1">
    <location>
        <begin position="7"/>
        <end position="22"/>
    </location>
</feature>
<organism evidence="2 3">
    <name type="scientific">Ataeniobius toweri</name>
    <dbReference type="NCBI Taxonomy" id="208326"/>
    <lineage>
        <taxon>Eukaryota</taxon>
        <taxon>Metazoa</taxon>
        <taxon>Chordata</taxon>
        <taxon>Craniata</taxon>
        <taxon>Vertebrata</taxon>
        <taxon>Euteleostomi</taxon>
        <taxon>Actinopterygii</taxon>
        <taxon>Neopterygii</taxon>
        <taxon>Teleostei</taxon>
        <taxon>Neoteleostei</taxon>
        <taxon>Acanthomorphata</taxon>
        <taxon>Ovalentaria</taxon>
        <taxon>Atherinomorphae</taxon>
        <taxon>Cyprinodontiformes</taxon>
        <taxon>Goodeidae</taxon>
        <taxon>Ataeniobius</taxon>
    </lineage>
</organism>
<sequence length="122" mass="13782">MPILENPQERLGDQGEWRKGIEKGPGPLVRQCVAAERTGTVHQGDPEGTVNRIYGGKQVHLRSAEGRPNAIHHLWVKPPLPQKQHLPRQKVRGHVLRTRNIDHPEAGKTWRRPDQEPTGQGQ</sequence>
<evidence type="ECO:0008006" key="4">
    <source>
        <dbReference type="Google" id="ProtNLM"/>
    </source>
</evidence>
<keyword evidence="3" id="KW-1185">Reference proteome</keyword>
<comment type="caution">
    <text evidence="2">The sequence shown here is derived from an EMBL/GenBank/DDBJ whole genome shotgun (WGS) entry which is preliminary data.</text>
</comment>
<evidence type="ECO:0000256" key="1">
    <source>
        <dbReference type="SAM" id="MobiDB-lite"/>
    </source>
</evidence>
<reference evidence="2 3" key="1">
    <citation type="submission" date="2021-07" db="EMBL/GenBank/DDBJ databases">
        <authorList>
            <person name="Palmer J.M."/>
        </authorList>
    </citation>
    <scope>NUCLEOTIDE SEQUENCE [LARGE SCALE GENOMIC DNA]</scope>
    <source>
        <strain evidence="2 3">AT_MEX2019</strain>
        <tissue evidence="2">Muscle</tissue>
    </source>
</reference>
<proteinExistence type="predicted"/>
<dbReference type="Proteomes" id="UP001345963">
    <property type="component" value="Unassembled WGS sequence"/>
</dbReference>
<dbReference type="EMBL" id="JAHUTI010051119">
    <property type="protein sequence ID" value="MED6248995.1"/>
    <property type="molecule type" value="Genomic_DNA"/>
</dbReference>
<protein>
    <recommendedName>
        <fullName evidence="4">Ribosomal protein L2</fullName>
    </recommendedName>
</protein>
<evidence type="ECO:0000313" key="2">
    <source>
        <dbReference type="EMBL" id="MED6248995.1"/>
    </source>
</evidence>
<feature type="region of interest" description="Disordered" evidence="1">
    <location>
        <begin position="78"/>
        <end position="122"/>
    </location>
</feature>
<feature type="compositionally biased region" description="Basic residues" evidence="1">
    <location>
        <begin position="85"/>
        <end position="97"/>
    </location>
</feature>